<gene>
    <name evidence="3" type="ORF">Nepgr_007881</name>
</gene>
<evidence type="ECO:0000313" key="4">
    <source>
        <dbReference type="Proteomes" id="UP001279734"/>
    </source>
</evidence>
<dbReference type="Proteomes" id="UP001279734">
    <property type="component" value="Unassembled WGS sequence"/>
</dbReference>
<reference evidence="3" key="1">
    <citation type="submission" date="2023-05" db="EMBL/GenBank/DDBJ databases">
        <title>Nepenthes gracilis genome sequencing.</title>
        <authorList>
            <person name="Fukushima K."/>
        </authorList>
    </citation>
    <scope>NUCLEOTIDE SEQUENCE</scope>
    <source>
        <strain evidence="3">SING2019-196</strain>
    </source>
</reference>
<feature type="compositionally biased region" description="Basic and acidic residues" evidence="1">
    <location>
        <begin position="47"/>
        <end position="58"/>
    </location>
</feature>
<evidence type="ECO:0000256" key="2">
    <source>
        <dbReference type="SAM" id="Phobius"/>
    </source>
</evidence>
<proteinExistence type="predicted"/>
<evidence type="ECO:0000313" key="3">
    <source>
        <dbReference type="EMBL" id="GMH06041.1"/>
    </source>
</evidence>
<feature type="transmembrane region" description="Helical" evidence="2">
    <location>
        <begin position="413"/>
        <end position="429"/>
    </location>
</feature>
<sequence>MAPLQYLSFGKVFLFYWLLLLALFSPSLLLVAASEEQTLLPRGRSQLPEKTEKLEPPKKKIPTSSTKSKTKLINPSSKNQTKLIKSVIANSTKKHTTLLKLVTDSAKNKTKGIIKSTDDLSSNKAETVTKLKNLNSTKSSSASAKKSSDLLKASSAKNKTAKSPGKKGSPIPLAEKKVGELAKSKRNDIESQGADKIAKKQQIQKPNWIHEDDGEDLVTEFRDLPAKFHETLVPDLHRFSASSKIYLSKANKEISKGFKPYVGTKYAPTMATAISCAFIIIPLLLVSLIFSRFKAYLSLQKIVIFVQVYLCIYFSILCLSSLVTGLEPLRFFYATSQSSYIWLQVLQALGYVFYLLLLLMYLVVVFSTESGLGSKFLSLGQTFGGFSVGLHYYMTVFHRVVLHQPPKTSWKVHGIYATCFLVICLFATAERRKKAYLEDGREGKRN</sequence>
<dbReference type="PANTHER" id="PTHR35310:SF1">
    <property type="entry name" value="CELL WALL INTEGRITY_STRESS RESPONSE COMPONENT-LIKE PROTEIN"/>
    <property type="match status" value="1"/>
</dbReference>
<feature type="compositionally biased region" description="Basic and acidic residues" evidence="1">
    <location>
        <begin position="174"/>
        <end position="189"/>
    </location>
</feature>
<accession>A0AAD3S832</accession>
<feature type="transmembrane region" description="Helical" evidence="2">
    <location>
        <begin position="342"/>
        <end position="364"/>
    </location>
</feature>
<keyword evidence="4" id="KW-1185">Reference proteome</keyword>
<protein>
    <submittedName>
        <fullName evidence="3">Uncharacterized protein</fullName>
    </submittedName>
</protein>
<keyword evidence="2" id="KW-0472">Membrane</keyword>
<evidence type="ECO:0000256" key="1">
    <source>
        <dbReference type="SAM" id="MobiDB-lite"/>
    </source>
</evidence>
<feature type="transmembrane region" description="Helical" evidence="2">
    <location>
        <begin position="266"/>
        <end position="290"/>
    </location>
</feature>
<dbReference type="PANTHER" id="PTHR35310">
    <property type="entry name" value="CELL WALL INTEGRITY/STRESS RESPONSE COMPONENT-LIKE PROTEIN"/>
    <property type="match status" value="1"/>
</dbReference>
<feature type="compositionally biased region" description="Low complexity" evidence="1">
    <location>
        <begin position="192"/>
        <end position="204"/>
    </location>
</feature>
<dbReference type="EMBL" id="BSYO01000006">
    <property type="protein sequence ID" value="GMH06041.1"/>
    <property type="molecule type" value="Genomic_DNA"/>
</dbReference>
<organism evidence="3 4">
    <name type="scientific">Nepenthes gracilis</name>
    <name type="common">Slender pitcher plant</name>
    <dbReference type="NCBI Taxonomy" id="150966"/>
    <lineage>
        <taxon>Eukaryota</taxon>
        <taxon>Viridiplantae</taxon>
        <taxon>Streptophyta</taxon>
        <taxon>Embryophyta</taxon>
        <taxon>Tracheophyta</taxon>
        <taxon>Spermatophyta</taxon>
        <taxon>Magnoliopsida</taxon>
        <taxon>eudicotyledons</taxon>
        <taxon>Gunneridae</taxon>
        <taxon>Pentapetalae</taxon>
        <taxon>Caryophyllales</taxon>
        <taxon>Nepenthaceae</taxon>
        <taxon>Nepenthes</taxon>
    </lineage>
</organism>
<feature type="transmembrane region" description="Helical" evidence="2">
    <location>
        <begin position="376"/>
        <end position="393"/>
    </location>
</feature>
<keyword evidence="2" id="KW-1133">Transmembrane helix</keyword>
<keyword evidence="2" id="KW-0812">Transmembrane</keyword>
<feature type="compositionally biased region" description="Low complexity" evidence="1">
    <location>
        <begin position="135"/>
        <end position="163"/>
    </location>
</feature>
<comment type="caution">
    <text evidence="3">The sequence shown here is derived from an EMBL/GenBank/DDBJ whole genome shotgun (WGS) entry which is preliminary data.</text>
</comment>
<feature type="region of interest" description="Disordered" evidence="1">
    <location>
        <begin position="42"/>
        <end position="76"/>
    </location>
</feature>
<feature type="region of interest" description="Disordered" evidence="1">
    <location>
        <begin position="135"/>
        <end position="204"/>
    </location>
</feature>
<dbReference type="AlphaFoldDB" id="A0AAD3S832"/>
<feature type="transmembrane region" description="Helical" evidence="2">
    <location>
        <begin position="302"/>
        <end position="322"/>
    </location>
</feature>
<name>A0AAD3S832_NEPGR</name>